<evidence type="ECO:0000313" key="1">
    <source>
        <dbReference type="EMBL" id="MBB4237992.1"/>
    </source>
</evidence>
<accession>A0A7W6R795</accession>
<evidence type="ECO:0000313" key="2">
    <source>
        <dbReference type="Proteomes" id="UP000540909"/>
    </source>
</evidence>
<dbReference type="Proteomes" id="UP000540909">
    <property type="component" value="Unassembled WGS sequence"/>
</dbReference>
<protein>
    <submittedName>
        <fullName evidence="1">Uncharacterized protein</fullName>
    </submittedName>
</protein>
<dbReference type="AlphaFoldDB" id="A0A7W6R795"/>
<dbReference type="EMBL" id="JACIFY010000018">
    <property type="protein sequence ID" value="MBB4237992.1"/>
    <property type="molecule type" value="Genomic_DNA"/>
</dbReference>
<gene>
    <name evidence="1" type="ORF">GGD57_004595</name>
</gene>
<proteinExistence type="predicted"/>
<comment type="caution">
    <text evidence="1">The sequence shown here is derived from an EMBL/GenBank/DDBJ whole genome shotgun (WGS) entry which is preliminary data.</text>
</comment>
<organism evidence="1 2">
    <name type="scientific">Rhizobium esperanzae</name>
    <dbReference type="NCBI Taxonomy" id="1967781"/>
    <lineage>
        <taxon>Bacteria</taxon>
        <taxon>Pseudomonadati</taxon>
        <taxon>Pseudomonadota</taxon>
        <taxon>Alphaproteobacteria</taxon>
        <taxon>Hyphomicrobiales</taxon>
        <taxon>Rhizobiaceae</taxon>
        <taxon>Rhizobium/Agrobacterium group</taxon>
        <taxon>Rhizobium</taxon>
    </lineage>
</organism>
<reference evidence="1 2" key="1">
    <citation type="submission" date="2020-08" db="EMBL/GenBank/DDBJ databases">
        <title>Genomic Encyclopedia of Type Strains, Phase IV (KMG-V): Genome sequencing to study the core and pangenomes of soil and plant-associated prokaryotes.</title>
        <authorList>
            <person name="Whitman W."/>
        </authorList>
    </citation>
    <scope>NUCLEOTIDE SEQUENCE [LARGE SCALE GENOMIC DNA]</scope>
    <source>
        <strain evidence="1 2">SEMIA 4089</strain>
    </source>
</reference>
<name>A0A7W6R795_9HYPH</name>
<sequence>MTGTRGYTGIALIEVKVSLRWRRNVEENLEATATSL</sequence>